<feature type="domain" description="HTH lysR-type" evidence="5">
    <location>
        <begin position="1"/>
        <end position="62"/>
    </location>
</feature>
<protein>
    <submittedName>
        <fullName evidence="6">LysR family transcriptional regulator</fullName>
    </submittedName>
</protein>
<gene>
    <name evidence="6" type="ORF">L2740_05085</name>
</gene>
<evidence type="ECO:0000256" key="3">
    <source>
        <dbReference type="ARBA" id="ARBA00023125"/>
    </source>
</evidence>
<dbReference type="SUPFAM" id="SSF46785">
    <property type="entry name" value="Winged helix' DNA-binding domain"/>
    <property type="match status" value="1"/>
</dbReference>
<dbReference type="Gene3D" id="3.40.190.290">
    <property type="match status" value="1"/>
</dbReference>
<dbReference type="Gene3D" id="1.10.10.10">
    <property type="entry name" value="Winged helix-like DNA-binding domain superfamily/Winged helix DNA-binding domain"/>
    <property type="match status" value="1"/>
</dbReference>
<name>A0A9X1ZAG0_9GAMM</name>
<dbReference type="GO" id="GO:0006351">
    <property type="term" value="P:DNA-templated transcription"/>
    <property type="evidence" value="ECO:0007669"/>
    <property type="project" value="TreeGrafter"/>
</dbReference>
<dbReference type="InterPro" id="IPR036390">
    <property type="entry name" value="WH_DNA-bd_sf"/>
</dbReference>
<comment type="similarity">
    <text evidence="1">Belongs to the LysR transcriptional regulatory family.</text>
</comment>
<dbReference type="InterPro" id="IPR005119">
    <property type="entry name" value="LysR_subst-bd"/>
</dbReference>
<dbReference type="PANTHER" id="PTHR30537">
    <property type="entry name" value="HTH-TYPE TRANSCRIPTIONAL REGULATOR"/>
    <property type="match status" value="1"/>
</dbReference>
<dbReference type="EMBL" id="JAKILB010000002">
    <property type="protein sequence ID" value="MCL1137921.1"/>
    <property type="molecule type" value="Genomic_DNA"/>
</dbReference>
<evidence type="ECO:0000256" key="2">
    <source>
        <dbReference type="ARBA" id="ARBA00023015"/>
    </source>
</evidence>
<keyword evidence="3" id="KW-0238">DNA-binding</keyword>
<dbReference type="InterPro" id="IPR058163">
    <property type="entry name" value="LysR-type_TF_proteobact-type"/>
</dbReference>
<reference evidence="6" key="1">
    <citation type="submission" date="2022-01" db="EMBL/GenBank/DDBJ databases">
        <title>Whole genome-based taxonomy of the Shewanellaceae.</title>
        <authorList>
            <person name="Martin-Rodriguez A.J."/>
        </authorList>
    </citation>
    <scope>NUCLEOTIDE SEQUENCE</scope>
    <source>
        <strain evidence="6">KCTC 23973</strain>
    </source>
</reference>
<dbReference type="FunFam" id="1.10.10.10:FF:000001">
    <property type="entry name" value="LysR family transcriptional regulator"/>
    <property type="match status" value="1"/>
</dbReference>
<dbReference type="Pfam" id="PF03466">
    <property type="entry name" value="LysR_substrate"/>
    <property type="match status" value="1"/>
</dbReference>
<sequence>MTINKLFDGIVIFAQVVKSGGFSAAAEALGHSTSYVSKEVNKLEARLGVRLLNRTTRSIGLTPEGEAYYQQCQQLISDAELAIGLITQHDVSPRGVLKLSCPVGFAQSHLQEIISEYIKRYPNVSLELDLSDQRTDVIADGYDLAIRASAQLEESSLICRKIYSSKAYTVASKEYISRHGKPHHPRELATHNGICYSNLKQPSRWDYIDATGKAFHVDIRQKVLCNNGDMQLAMVLAGHGIARLPSFYMEAALNDNRLEILFENCPNTEIDVYVVYPSRKHLSPKVRAFIDLAAERLGESNSNVN</sequence>
<evidence type="ECO:0000256" key="4">
    <source>
        <dbReference type="ARBA" id="ARBA00023163"/>
    </source>
</evidence>
<keyword evidence="4" id="KW-0804">Transcription</keyword>
<proteinExistence type="inferred from homology"/>
<dbReference type="Pfam" id="PF00126">
    <property type="entry name" value="HTH_1"/>
    <property type="match status" value="1"/>
</dbReference>
<dbReference type="PROSITE" id="PS50931">
    <property type="entry name" value="HTH_LYSR"/>
    <property type="match status" value="1"/>
</dbReference>
<keyword evidence="7" id="KW-1185">Reference proteome</keyword>
<dbReference type="CDD" id="cd08422">
    <property type="entry name" value="PBP2_CrgA_like"/>
    <property type="match status" value="1"/>
</dbReference>
<dbReference type="PANTHER" id="PTHR30537:SF5">
    <property type="entry name" value="HTH-TYPE TRANSCRIPTIONAL ACTIVATOR TTDR-RELATED"/>
    <property type="match status" value="1"/>
</dbReference>
<dbReference type="RefSeq" id="WP_248949029.1">
    <property type="nucleotide sequence ID" value="NZ_JAKILB010000002.1"/>
</dbReference>
<evidence type="ECO:0000313" key="7">
    <source>
        <dbReference type="Proteomes" id="UP001139293"/>
    </source>
</evidence>
<dbReference type="InterPro" id="IPR036388">
    <property type="entry name" value="WH-like_DNA-bd_sf"/>
</dbReference>
<keyword evidence="2" id="KW-0805">Transcription regulation</keyword>
<evidence type="ECO:0000313" key="6">
    <source>
        <dbReference type="EMBL" id="MCL1137921.1"/>
    </source>
</evidence>
<dbReference type="Proteomes" id="UP001139293">
    <property type="component" value="Unassembled WGS sequence"/>
</dbReference>
<organism evidence="6 7">
    <name type="scientific">Shewanella pneumatophori</name>
    <dbReference type="NCBI Taxonomy" id="314092"/>
    <lineage>
        <taxon>Bacteria</taxon>
        <taxon>Pseudomonadati</taxon>
        <taxon>Pseudomonadota</taxon>
        <taxon>Gammaproteobacteria</taxon>
        <taxon>Alteromonadales</taxon>
        <taxon>Shewanellaceae</taxon>
        <taxon>Shewanella</taxon>
    </lineage>
</organism>
<dbReference type="InterPro" id="IPR000847">
    <property type="entry name" value="LysR_HTH_N"/>
</dbReference>
<dbReference type="SUPFAM" id="SSF53850">
    <property type="entry name" value="Periplasmic binding protein-like II"/>
    <property type="match status" value="1"/>
</dbReference>
<accession>A0A9X1ZAG0</accession>
<evidence type="ECO:0000256" key="1">
    <source>
        <dbReference type="ARBA" id="ARBA00009437"/>
    </source>
</evidence>
<dbReference type="GO" id="GO:0003700">
    <property type="term" value="F:DNA-binding transcription factor activity"/>
    <property type="evidence" value="ECO:0007669"/>
    <property type="project" value="InterPro"/>
</dbReference>
<dbReference type="AlphaFoldDB" id="A0A9X1ZAG0"/>
<dbReference type="GO" id="GO:0043565">
    <property type="term" value="F:sequence-specific DNA binding"/>
    <property type="evidence" value="ECO:0007669"/>
    <property type="project" value="TreeGrafter"/>
</dbReference>
<comment type="caution">
    <text evidence="6">The sequence shown here is derived from an EMBL/GenBank/DDBJ whole genome shotgun (WGS) entry which is preliminary data.</text>
</comment>
<evidence type="ECO:0000259" key="5">
    <source>
        <dbReference type="PROSITE" id="PS50931"/>
    </source>
</evidence>